<comment type="caution">
    <text evidence="2">The sequence shown here is derived from an EMBL/GenBank/DDBJ whole genome shotgun (WGS) entry which is preliminary data.</text>
</comment>
<feature type="region of interest" description="Disordered" evidence="1">
    <location>
        <begin position="608"/>
        <end position="692"/>
    </location>
</feature>
<feature type="compositionally biased region" description="Low complexity" evidence="1">
    <location>
        <begin position="306"/>
        <end position="317"/>
    </location>
</feature>
<dbReference type="Proteomes" id="UP000230750">
    <property type="component" value="Unassembled WGS sequence"/>
</dbReference>
<gene>
    <name evidence="2" type="ORF">BSL78_28205</name>
</gene>
<protein>
    <submittedName>
        <fullName evidence="2">Uncharacterized protein</fullName>
    </submittedName>
</protein>
<feature type="compositionally biased region" description="Basic and acidic residues" evidence="1">
    <location>
        <begin position="233"/>
        <end position="253"/>
    </location>
</feature>
<feature type="compositionally biased region" description="Basic and acidic residues" evidence="1">
    <location>
        <begin position="92"/>
        <end position="121"/>
    </location>
</feature>
<feature type="compositionally biased region" description="Acidic residues" evidence="1">
    <location>
        <begin position="682"/>
        <end position="691"/>
    </location>
</feature>
<feature type="compositionally biased region" description="Polar residues" evidence="1">
    <location>
        <begin position="178"/>
        <end position="187"/>
    </location>
</feature>
<evidence type="ECO:0000256" key="1">
    <source>
        <dbReference type="SAM" id="MobiDB-lite"/>
    </source>
</evidence>
<feature type="region of interest" description="Disordered" evidence="1">
    <location>
        <begin position="358"/>
        <end position="393"/>
    </location>
</feature>
<feature type="compositionally biased region" description="Acidic residues" evidence="1">
    <location>
        <begin position="202"/>
        <end position="225"/>
    </location>
</feature>
<feature type="compositionally biased region" description="Basic and acidic residues" evidence="1">
    <location>
        <begin position="1"/>
        <end position="35"/>
    </location>
</feature>
<reference evidence="2 3" key="1">
    <citation type="journal article" date="2017" name="PLoS Biol.">
        <title>The sea cucumber genome provides insights into morphological evolution and visceral regeneration.</title>
        <authorList>
            <person name="Zhang X."/>
            <person name="Sun L."/>
            <person name="Yuan J."/>
            <person name="Sun Y."/>
            <person name="Gao Y."/>
            <person name="Zhang L."/>
            <person name="Li S."/>
            <person name="Dai H."/>
            <person name="Hamel J.F."/>
            <person name="Liu C."/>
            <person name="Yu Y."/>
            <person name="Liu S."/>
            <person name="Lin W."/>
            <person name="Guo K."/>
            <person name="Jin S."/>
            <person name="Xu P."/>
            <person name="Storey K.B."/>
            <person name="Huan P."/>
            <person name="Zhang T."/>
            <person name="Zhou Y."/>
            <person name="Zhang J."/>
            <person name="Lin C."/>
            <person name="Li X."/>
            <person name="Xing L."/>
            <person name="Huo D."/>
            <person name="Sun M."/>
            <person name="Wang L."/>
            <person name="Mercier A."/>
            <person name="Li F."/>
            <person name="Yang H."/>
            <person name="Xiang J."/>
        </authorList>
    </citation>
    <scope>NUCLEOTIDE SEQUENCE [LARGE SCALE GENOMIC DNA]</scope>
    <source>
        <strain evidence="2">Shaxun</strain>
        <tissue evidence="2">Muscle</tissue>
    </source>
</reference>
<proteinExistence type="predicted"/>
<feature type="compositionally biased region" description="Polar residues" evidence="1">
    <location>
        <begin position="382"/>
        <end position="392"/>
    </location>
</feature>
<feature type="compositionally biased region" description="Basic and acidic residues" evidence="1">
    <location>
        <begin position="635"/>
        <end position="675"/>
    </location>
</feature>
<accession>A0A2G8JGU6</accession>
<keyword evidence="3" id="KW-1185">Reference proteome</keyword>
<evidence type="ECO:0000313" key="3">
    <source>
        <dbReference type="Proteomes" id="UP000230750"/>
    </source>
</evidence>
<sequence>MKERVDKRQVERMHAEEKQGDEVKDSVIQKKRAIDGEDGLDQAEDTKKEDMEDKDGASHRPKNSPASRHPPEENNNSNDQKGGASVPLSSEMEIHDDSEGKEDESRAEDLTAKESGHHVREMLPSSADHNREMLPSSADHNTDDDQNQQLPTASIGSDLIQEAEVSERSFPKSKKRSSMPSTPQAQAKQDDTEIGSIAEDSLTSDEWPEGGLETDGEALPQDDEPGTVNAPSKDGDALSKLGEELDGKEDVVDGTRGTGASRLQDEFADGDAPSVGTASTADDALMGKQTEGRNASSEKSDELSRSRQSSSSRTSLLMDQLEEEAAAIAEAVLQRPRSGRDLAEDAQLAAALWRERLGQLLQARPPPDDTRSVIVRRRKNSMDGSSVASSDIGQWDGADLLTGVERKSRRQRRVLSAQAAVDLFDPSLDSEDLSSTVDSEGGKPSSRQDPLKLDVTHFGVADKPKEQRRASESKEDSELERIVADIDLLSKTPGTASTKKSKGSKSSKSQKSDKSSKKSGKSQKSEKSDKDEDKAKEFIVTMPHDDKEDYLAYSGGRTRDEAQTRNRLIIGQPEYLPWLESWTFTICLSYLSISSQRKVQLTLQFVNPVVPKPPKKPKKEKAKKDKPKKSKKKKVEPATEEKKPKDTPSTEEPEKKGEDNVIKAEDSEKVNKDAPEVGGEAENVEEDEEDLVSVKAESPEFIIIHEVGSSVILEVGLGEKLGRGGGVC</sequence>
<feature type="compositionally biased region" description="Basic and acidic residues" evidence="1">
    <location>
        <begin position="523"/>
        <end position="541"/>
    </location>
</feature>
<feature type="compositionally biased region" description="Basic and acidic residues" evidence="1">
    <location>
        <begin position="449"/>
        <end position="484"/>
    </location>
</feature>
<evidence type="ECO:0000313" key="2">
    <source>
        <dbReference type="EMBL" id="PIK34970.1"/>
    </source>
</evidence>
<feature type="region of interest" description="Disordered" evidence="1">
    <location>
        <begin position="425"/>
        <end position="541"/>
    </location>
</feature>
<dbReference type="AlphaFoldDB" id="A0A2G8JGU6"/>
<dbReference type="EMBL" id="MRZV01002025">
    <property type="protein sequence ID" value="PIK34970.1"/>
    <property type="molecule type" value="Genomic_DNA"/>
</dbReference>
<organism evidence="2 3">
    <name type="scientific">Stichopus japonicus</name>
    <name type="common">Sea cucumber</name>
    <dbReference type="NCBI Taxonomy" id="307972"/>
    <lineage>
        <taxon>Eukaryota</taxon>
        <taxon>Metazoa</taxon>
        <taxon>Echinodermata</taxon>
        <taxon>Eleutherozoa</taxon>
        <taxon>Echinozoa</taxon>
        <taxon>Holothuroidea</taxon>
        <taxon>Aspidochirotacea</taxon>
        <taxon>Aspidochirotida</taxon>
        <taxon>Stichopodidae</taxon>
        <taxon>Apostichopus</taxon>
    </lineage>
</organism>
<name>A0A2G8JGU6_STIJA</name>
<feature type="compositionally biased region" description="Basic and acidic residues" evidence="1">
    <location>
        <begin position="44"/>
        <end position="58"/>
    </location>
</feature>
<feature type="compositionally biased region" description="Basic residues" evidence="1">
    <location>
        <begin position="613"/>
        <end position="634"/>
    </location>
</feature>
<feature type="region of interest" description="Disordered" evidence="1">
    <location>
        <begin position="1"/>
        <end position="319"/>
    </location>
</feature>
<feature type="compositionally biased region" description="Basic and acidic residues" evidence="1">
    <location>
        <begin position="296"/>
        <end position="305"/>
    </location>
</feature>
<feature type="region of interest" description="Disordered" evidence="1">
    <location>
        <begin position="546"/>
        <end position="565"/>
    </location>
</feature>